<keyword evidence="2" id="KW-1185">Reference proteome</keyword>
<accession>A0ACD3B0P0</accession>
<reference evidence="1 2" key="1">
    <citation type="journal article" date="2019" name="Nat. Ecol. Evol.">
        <title>Megaphylogeny resolves global patterns of mushroom evolution.</title>
        <authorList>
            <person name="Varga T."/>
            <person name="Krizsan K."/>
            <person name="Foldi C."/>
            <person name="Dima B."/>
            <person name="Sanchez-Garcia M."/>
            <person name="Sanchez-Ramirez S."/>
            <person name="Szollosi G.J."/>
            <person name="Szarkandi J.G."/>
            <person name="Papp V."/>
            <person name="Albert L."/>
            <person name="Andreopoulos W."/>
            <person name="Angelini C."/>
            <person name="Antonin V."/>
            <person name="Barry K.W."/>
            <person name="Bougher N.L."/>
            <person name="Buchanan P."/>
            <person name="Buyck B."/>
            <person name="Bense V."/>
            <person name="Catcheside P."/>
            <person name="Chovatia M."/>
            <person name="Cooper J."/>
            <person name="Damon W."/>
            <person name="Desjardin D."/>
            <person name="Finy P."/>
            <person name="Geml J."/>
            <person name="Haridas S."/>
            <person name="Hughes K."/>
            <person name="Justo A."/>
            <person name="Karasinski D."/>
            <person name="Kautmanova I."/>
            <person name="Kiss B."/>
            <person name="Kocsube S."/>
            <person name="Kotiranta H."/>
            <person name="LaButti K.M."/>
            <person name="Lechner B.E."/>
            <person name="Liimatainen K."/>
            <person name="Lipzen A."/>
            <person name="Lukacs Z."/>
            <person name="Mihaltcheva S."/>
            <person name="Morgado L.N."/>
            <person name="Niskanen T."/>
            <person name="Noordeloos M.E."/>
            <person name="Ohm R.A."/>
            <person name="Ortiz-Santana B."/>
            <person name="Ovrebo C."/>
            <person name="Racz N."/>
            <person name="Riley R."/>
            <person name="Savchenko A."/>
            <person name="Shiryaev A."/>
            <person name="Soop K."/>
            <person name="Spirin V."/>
            <person name="Szebenyi C."/>
            <person name="Tomsovsky M."/>
            <person name="Tulloss R.E."/>
            <person name="Uehling J."/>
            <person name="Grigoriev I.V."/>
            <person name="Vagvolgyi C."/>
            <person name="Papp T."/>
            <person name="Martin F.M."/>
            <person name="Miettinen O."/>
            <person name="Hibbett D.S."/>
            <person name="Nagy L.G."/>
        </authorList>
    </citation>
    <scope>NUCLEOTIDE SEQUENCE [LARGE SCALE GENOMIC DNA]</scope>
    <source>
        <strain evidence="1 2">NL-1719</strain>
    </source>
</reference>
<proteinExistence type="predicted"/>
<evidence type="ECO:0000313" key="2">
    <source>
        <dbReference type="Proteomes" id="UP000308600"/>
    </source>
</evidence>
<dbReference type="EMBL" id="ML208307">
    <property type="protein sequence ID" value="TFK70807.1"/>
    <property type="molecule type" value="Genomic_DNA"/>
</dbReference>
<evidence type="ECO:0000313" key="1">
    <source>
        <dbReference type="EMBL" id="TFK70807.1"/>
    </source>
</evidence>
<name>A0ACD3B0P0_9AGAR</name>
<protein>
    <submittedName>
        <fullName evidence="1">Bin3-domain-containing protein</fullName>
    </submittedName>
</protein>
<gene>
    <name evidence="1" type="ORF">BDN72DRAFT_870187</name>
</gene>
<organism evidence="1 2">
    <name type="scientific">Pluteus cervinus</name>
    <dbReference type="NCBI Taxonomy" id="181527"/>
    <lineage>
        <taxon>Eukaryota</taxon>
        <taxon>Fungi</taxon>
        <taxon>Dikarya</taxon>
        <taxon>Basidiomycota</taxon>
        <taxon>Agaricomycotina</taxon>
        <taxon>Agaricomycetes</taxon>
        <taxon>Agaricomycetidae</taxon>
        <taxon>Agaricales</taxon>
        <taxon>Pluteineae</taxon>
        <taxon>Pluteaceae</taxon>
        <taxon>Pluteus</taxon>
    </lineage>
</organism>
<dbReference type="Proteomes" id="UP000308600">
    <property type="component" value="Unassembled WGS sequence"/>
</dbReference>
<sequence length="318" mass="35784">MSEHGHTDANIPIHGNYHGYYSKRPNLPDPRLSLLSSSIFLNATVLDIGCNEGRVTCEIAQLWNAKKVVGVDIDDALITTAWRRRRAVWSLQGPTSAAPKASDENSDQDRVLERVGREKCSGEAKEERPQKKRKTEDGRAQGTAPPLIAPSRGLPLPIPNYFPASCEHEFGSLPVPPFQTRSKNIFPHNVVFRTVDWAKEDVLEDAEGYDVVLGFSVSKWIHLNDRDEGLKSFFHKVFRVLHPGGVFVLEPQGWDTYTKAKRMSEKLKENAKMLELRPEGFEQVLLEEIGFASVERLGLAGDGGFRRPVDLYRKWGSH</sequence>